<sequence>MSKYFQAAYPFGVAGGLLCILSFLLMHWMGMEPINLTLIFGYIITPLFVFIGVKNFRDRFNEGQLYFSQGMSVGFFVYTLMAAISAGFIYAFLWANPPVFETFKEINIALMEEKRALFVEQLSQKAFDDTYESIRKMSIWDVSVNDFLRKIIPGLFFTIIISIILKRTFKS</sequence>
<dbReference type="InterPro" id="IPR025250">
    <property type="entry name" value="DUF4199"/>
</dbReference>
<feature type="transmembrane region" description="Helical" evidence="1">
    <location>
        <begin position="147"/>
        <end position="165"/>
    </location>
</feature>
<dbReference type="EMBL" id="JBHSJJ010000008">
    <property type="protein sequence ID" value="MFC4872915.1"/>
    <property type="molecule type" value="Genomic_DNA"/>
</dbReference>
<proteinExistence type="predicted"/>
<gene>
    <name evidence="2" type="ORF">ACFPFU_14555</name>
</gene>
<dbReference type="Pfam" id="PF13858">
    <property type="entry name" value="DUF4199"/>
    <property type="match status" value="1"/>
</dbReference>
<evidence type="ECO:0000256" key="1">
    <source>
        <dbReference type="SAM" id="Phobius"/>
    </source>
</evidence>
<dbReference type="Proteomes" id="UP001595818">
    <property type="component" value="Unassembled WGS sequence"/>
</dbReference>
<dbReference type="RefSeq" id="WP_377065498.1">
    <property type="nucleotide sequence ID" value="NZ_JBHSJJ010000008.1"/>
</dbReference>
<reference evidence="3" key="1">
    <citation type="journal article" date="2019" name="Int. J. Syst. Evol. Microbiol.">
        <title>The Global Catalogue of Microorganisms (GCM) 10K type strain sequencing project: providing services to taxonomists for standard genome sequencing and annotation.</title>
        <authorList>
            <consortium name="The Broad Institute Genomics Platform"/>
            <consortium name="The Broad Institute Genome Sequencing Center for Infectious Disease"/>
            <person name="Wu L."/>
            <person name="Ma J."/>
        </authorList>
    </citation>
    <scope>NUCLEOTIDE SEQUENCE [LARGE SCALE GENOMIC DNA]</scope>
    <source>
        <strain evidence="3">CGMCC 4.7466</strain>
    </source>
</reference>
<evidence type="ECO:0000313" key="2">
    <source>
        <dbReference type="EMBL" id="MFC4872915.1"/>
    </source>
</evidence>
<keyword evidence="3" id="KW-1185">Reference proteome</keyword>
<comment type="caution">
    <text evidence="2">The sequence shown here is derived from an EMBL/GenBank/DDBJ whole genome shotgun (WGS) entry which is preliminary data.</text>
</comment>
<keyword evidence="1" id="KW-0472">Membrane</keyword>
<feature type="transmembrane region" description="Helical" evidence="1">
    <location>
        <begin position="34"/>
        <end position="53"/>
    </location>
</feature>
<feature type="transmembrane region" description="Helical" evidence="1">
    <location>
        <begin position="73"/>
        <end position="95"/>
    </location>
</feature>
<accession>A0ABV9T3Y2</accession>
<keyword evidence="1" id="KW-0812">Transmembrane</keyword>
<evidence type="ECO:0000313" key="3">
    <source>
        <dbReference type="Proteomes" id="UP001595818"/>
    </source>
</evidence>
<keyword evidence="1" id="KW-1133">Transmembrane helix</keyword>
<feature type="transmembrane region" description="Helical" evidence="1">
    <location>
        <begin position="7"/>
        <end position="28"/>
    </location>
</feature>
<protein>
    <submittedName>
        <fullName evidence="2">DUF4199 domain-containing protein</fullName>
    </submittedName>
</protein>
<name>A0ABV9T3Y2_9BACT</name>
<organism evidence="2 3">
    <name type="scientific">Negadavirga shengliensis</name>
    <dbReference type="NCBI Taxonomy" id="1389218"/>
    <lineage>
        <taxon>Bacteria</taxon>
        <taxon>Pseudomonadati</taxon>
        <taxon>Bacteroidota</taxon>
        <taxon>Cytophagia</taxon>
        <taxon>Cytophagales</taxon>
        <taxon>Cyclobacteriaceae</taxon>
        <taxon>Negadavirga</taxon>
    </lineage>
</organism>